<keyword evidence="13" id="KW-0521">NADP</keyword>
<dbReference type="InterPro" id="IPR006094">
    <property type="entry name" value="Oxid_FAD_bind_N"/>
</dbReference>
<accession>A0A4U8UR51</accession>
<dbReference type="GO" id="GO:0000139">
    <property type="term" value="C:Golgi membrane"/>
    <property type="evidence" value="ECO:0007669"/>
    <property type="project" value="UniProtKB-SubCell"/>
</dbReference>
<comment type="catalytic activity">
    <reaction evidence="22">
        <text>5alpha-cholest-8-en-3beta-ol + NADP(+) = zymosterol + NADPH + H(+)</text>
        <dbReference type="Rhea" id="RHEA:36399"/>
        <dbReference type="ChEBI" id="CHEBI:15378"/>
        <dbReference type="ChEBI" id="CHEBI:16608"/>
        <dbReference type="ChEBI" id="CHEBI:18252"/>
        <dbReference type="ChEBI" id="CHEBI:57783"/>
        <dbReference type="ChEBI" id="CHEBI:58349"/>
        <dbReference type="EC" id="1.3.1.72"/>
    </reaction>
    <physiologicalReaction direction="right-to-left" evidence="22">
        <dbReference type="Rhea" id="RHEA:36401"/>
    </physiologicalReaction>
</comment>
<evidence type="ECO:0000256" key="3">
    <source>
        <dbReference type="ARBA" id="ARBA00004389"/>
    </source>
</evidence>
<dbReference type="OrthoDB" id="415825at2759"/>
<evidence type="ECO:0000256" key="14">
    <source>
        <dbReference type="ARBA" id="ARBA00022989"/>
    </source>
</evidence>
<dbReference type="SUPFAM" id="SSF56176">
    <property type="entry name" value="FAD-binding/transporter-associated domain-like"/>
    <property type="match status" value="1"/>
</dbReference>
<evidence type="ECO:0000256" key="9">
    <source>
        <dbReference type="ARBA" id="ARBA00022692"/>
    </source>
</evidence>
<dbReference type="InterPro" id="IPR036318">
    <property type="entry name" value="FAD-bd_PCMH-like_sf"/>
</dbReference>
<keyword evidence="29" id="KW-1185">Reference proteome</keyword>
<evidence type="ECO:0000256" key="10">
    <source>
        <dbReference type="ARBA" id="ARBA00022729"/>
    </source>
</evidence>
<keyword evidence="16" id="KW-0333">Golgi apparatus</keyword>
<proteinExistence type="predicted"/>
<feature type="domain" description="FAD-binding PCMH-type" evidence="27">
    <location>
        <begin position="41"/>
        <end position="221"/>
    </location>
</feature>
<evidence type="ECO:0000256" key="11">
    <source>
        <dbReference type="ARBA" id="ARBA00022824"/>
    </source>
</evidence>
<reference evidence="28 29" key="1">
    <citation type="journal article" date="2015" name="Genome Biol.">
        <title>Comparative genomics of Steinernema reveals deeply conserved gene regulatory networks.</title>
        <authorList>
            <person name="Dillman A.R."/>
            <person name="Macchietto M."/>
            <person name="Porter C.F."/>
            <person name="Rogers A."/>
            <person name="Williams B."/>
            <person name="Antoshechkin I."/>
            <person name="Lee M.M."/>
            <person name="Goodwin Z."/>
            <person name="Lu X."/>
            <person name="Lewis E.E."/>
            <person name="Goodrich-Blair H."/>
            <person name="Stock S.P."/>
            <person name="Adams B.J."/>
            <person name="Sternberg P.W."/>
            <person name="Mortazavi A."/>
        </authorList>
    </citation>
    <scope>NUCLEOTIDE SEQUENCE [LARGE SCALE GENOMIC DNA]</scope>
    <source>
        <strain evidence="28 29">ALL</strain>
    </source>
</reference>
<comment type="subcellular location">
    <subcellularLocation>
        <location evidence="3">Endoplasmic reticulum membrane</location>
        <topology evidence="3">Single-pass membrane protein</topology>
    </subcellularLocation>
    <subcellularLocation>
        <location evidence="2">Golgi apparatus membrane</location>
        <topology evidence="2">Single-pass membrane protein</topology>
    </subcellularLocation>
</comment>
<keyword evidence="11" id="KW-0256">Endoplasmic reticulum</keyword>
<dbReference type="Proteomes" id="UP000298663">
    <property type="component" value="Unassembled WGS sequence"/>
</dbReference>
<keyword evidence="12" id="KW-0274">FAD</keyword>
<evidence type="ECO:0000256" key="2">
    <source>
        <dbReference type="ARBA" id="ARBA00004194"/>
    </source>
</evidence>
<dbReference type="PANTHER" id="PTHR10801">
    <property type="entry name" value="24-DEHYDROCHOLESTEROL REDUCTASE"/>
    <property type="match status" value="1"/>
</dbReference>
<name>A0A4U8UR51_STECR</name>
<gene>
    <name evidence="28" type="ORF">L596_002781</name>
</gene>
<keyword evidence="7" id="KW-0153">Cholesterol metabolism</keyword>
<dbReference type="GO" id="GO:0005789">
    <property type="term" value="C:endoplasmic reticulum membrane"/>
    <property type="evidence" value="ECO:0007669"/>
    <property type="project" value="UniProtKB-SubCell"/>
</dbReference>
<dbReference type="InterPro" id="IPR040165">
    <property type="entry name" value="Diminuto-like"/>
</dbReference>
<evidence type="ECO:0000256" key="25">
    <source>
        <dbReference type="ARBA" id="ARBA00080612"/>
    </source>
</evidence>
<organism evidence="28 29">
    <name type="scientific">Steinernema carpocapsae</name>
    <name type="common">Entomopathogenic nematode</name>
    <dbReference type="NCBI Taxonomy" id="34508"/>
    <lineage>
        <taxon>Eukaryota</taxon>
        <taxon>Metazoa</taxon>
        <taxon>Ecdysozoa</taxon>
        <taxon>Nematoda</taxon>
        <taxon>Chromadorea</taxon>
        <taxon>Rhabditida</taxon>
        <taxon>Tylenchina</taxon>
        <taxon>Panagrolaimomorpha</taxon>
        <taxon>Strongyloidoidea</taxon>
        <taxon>Steinernematidae</taxon>
        <taxon>Steinernema</taxon>
    </lineage>
</organism>
<evidence type="ECO:0000256" key="5">
    <source>
        <dbReference type="ARBA" id="ARBA00019086"/>
    </source>
</evidence>
<dbReference type="EC" id="1.3.1.72" evidence="4"/>
<keyword evidence="19" id="KW-1207">Sterol metabolism</keyword>
<dbReference type="Pfam" id="PF01565">
    <property type="entry name" value="FAD_binding_4"/>
    <property type="match status" value="1"/>
</dbReference>
<evidence type="ECO:0000256" key="7">
    <source>
        <dbReference type="ARBA" id="ARBA00022548"/>
    </source>
</evidence>
<evidence type="ECO:0000313" key="28">
    <source>
        <dbReference type="EMBL" id="TMS35364.1"/>
    </source>
</evidence>
<dbReference type="FunFam" id="3.30.465.10:FF:000032">
    <property type="entry name" value="Delta(24)-sterol reductase"/>
    <property type="match status" value="1"/>
</dbReference>
<keyword evidence="9 26" id="KW-0812">Transmembrane</keyword>
<reference evidence="28 29" key="2">
    <citation type="journal article" date="2019" name="G3 (Bethesda)">
        <title>Hybrid Assembly of the Genome of the Entomopathogenic Nematode Steinernema carpocapsae Identifies the X-Chromosome.</title>
        <authorList>
            <person name="Serra L."/>
            <person name="Macchietto M."/>
            <person name="Macias-Munoz A."/>
            <person name="McGill C.J."/>
            <person name="Rodriguez I.M."/>
            <person name="Rodriguez B."/>
            <person name="Murad R."/>
            <person name="Mortazavi A."/>
        </authorList>
    </citation>
    <scope>NUCLEOTIDE SEQUENCE [LARGE SCALE GENOMIC DNA]</scope>
    <source>
        <strain evidence="28 29">ALL</strain>
    </source>
</reference>
<dbReference type="InterPro" id="IPR016166">
    <property type="entry name" value="FAD-bd_PCMH"/>
</dbReference>
<evidence type="ECO:0000256" key="16">
    <source>
        <dbReference type="ARBA" id="ARBA00023034"/>
    </source>
</evidence>
<comment type="function">
    <text evidence="23">Catalyzes the reduction of the delta-24 double bond of sterol intermediates during cholesterol biosynthesis. In addition to its cholesterol-synthesizing activity, can protect cells from oxidative stress by reducing caspase 3 activity during apoptosis induced by oxidative stress. Also protects against amyloid-beta peptide-induced apoptosis.</text>
</comment>
<dbReference type="GO" id="GO:0008203">
    <property type="term" value="P:cholesterol metabolic process"/>
    <property type="evidence" value="ECO:0007669"/>
    <property type="project" value="UniProtKB-KW"/>
</dbReference>
<keyword evidence="17" id="KW-0443">Lipid metabolism</keyword>
<dbReference type="EMBL" id="AZBU02000001">
    <property type="protein sequence ID" value="TMS35364.1"/>
    <property type="molecule type" value="Genomic_DNA"/>
</dbReference>
<keyword evidence="6" id="KW-0444">Lipid biosynthesis</keyword>
<evidence type="ECO:0000256" key="6">
    <source>
        <dbReference type="ARBA" id="ARBA00022516"/>
    </source>
</evidence>
<evidence type="ECO:0000256" key="13">
    <source>
        <dbReference type="ARBA" id="ARBA00022857"/>
    </source>
</evidence>
<evidence type="ECO:0000256" key="20">
    <source>
        <dbReference type="ARBA" id="ARBA00023221"/>
    </source>
</evidence>
<dbReference type="Gene3D" id="3.30.465.10">
    <property type="match status" value="1"/>
</dbReference>
<keyword evidence="14 26" id="KW-1133">Transmembrane helix</keyword>
<keyword evidence="18 26" id="KW-0472">Membrane</keyword>
<dbReference type="PANTHER" id="PTHR10801:SF2">
    <property type="entry name" value="FAD-BINDING PCMH-TYPE DOMAIN-CONTAINING PROTEIN"/>
    <property type="match status" value="1"/>
</dbReference>
<evidence type="ECO:0000256" key="1">
    <source>
        <dbReference type="ARBA" id="ARBA00001974"/>
    </source>
</evidence>
<evidence type="ECO:0000256" key="24">
    <source>
        <dbReference type="ARBA" id="ARBA00078485"/>
    </source>
</evidence>
<evidence type="ECO:0000256" key="19">
    <source>
        <dbReference type="ARBA" id="ARBA00023166"/>
    </source>
</evidence>
<dbReference type="GO" id="GO:0071949">
    <property type="term" value="F:FAD binding"/>
    <property type="evidence" value="ECO:0007669"/>
    <property type="project" value="InterPro"/>
</dbReference>
<feature type="transmembrane region" description="Helical" evidence="26">
    <location>
        <begin position="20"/>
        <end position="39"/>
    </location>
</feature>
<sequence length="439" mass="50787">MRETLKSKAIQWLEEHRGLVILVFCLPASFLFDLIVRTVKTVGRILRRYGNHAHRVRDVQKAVREWNNLPKSERKPMCTSRPNWMSLSTTFFRKDRCHQIDVDLSEILRLDEEKLTVTVEPNVSVGEITEFLISHGYMLAVSLEIGDATVGGLAFAVGMTTHSHKVGLYQETILSYEIVTAEGSLITVTRDNEHSDLFYCLPWSHGTLGFLVGLELQIIKVKPYIRVNYVPVHSQEEYCRMISHLSGADGSNLYTPDFLEATIYDKENAVVMYGNFAEMDSAEKWMRVNTVSRWYKPWFYKHVEKFLKAPGEEYIPLKDYLLRHNRAIFWVVESMIPFGNHPLFRLLFGWLCPPKPAFLKFTTTAAIREMTFKKQVFQDIVMPLSSLKDQIDKATELFDTFPLLVYPCRVYDHRRGAQGQLRYLGTVSLLDTPNFFGTY</sequence>
<evidence type="ECO:0000256" key="8">
    <source>
        <dbReference type="ARBA" id="ARBA00022630"/>
    </source>
</evidence>
<dbReference type="GO" id="GO:0000246">
    <property type="term" value="F:Delta24(24-1) sterol reductase activity"/>
    <property type="evidence" value="ECO:0007669"/>
    <property type="project" value="TreeGrafter"/>
</dbReference>
<dbReference type="STRING" id="34508.A0A4U8UR51"/>
<dbReference type="InterPro" id="IPR016169">
    <property type="entry name" value="FAD-bd_PCMH_sub2"/>
</dbReference>
<evidence type="ECO:0000313" key="29">
    <source>
        <dbReference type="Proteomes" id="UP000298663"/>
    </source>
</evidence>
<evidence type="ECO:0000256" key="23">
    <source>
        <dbReference type="ARBA" id="ARBA00056986"/>
    </source>
</evidence>
<evidence type="ECO:0000256" key="17">
    <source>
        <dbReference type="ARBA" id="ARBA00023098"/>
    </source>
</evidence>
<evidence type="ECO:0000256" key="21">
    <source>
        <dbReference type="ARBA" id="ARBA00051033"/>
    </source>
</evidence>
<dbReference type="GO" id="GO:0050614">
    <property type="term" value="F:Delta24-sterol reductase activity"/>
    <property type="evidence" value="ECO:0007669"/>
    <property type="project" value="UniProtKB-EC"/>
</dbReference>
<dbReference type="AlphaFoldDB" id="A0A4U8UR51"/>
<comment type="catalytic activity">
    <reaction evidence="21">
        <text>lanosterol + NADPH + H(+) = 24,25-dihydrolanosterol + NADP(+)</text>
        <dbReference type="Rhea" id="RHEA:33919"/>
        <dbReference type="ChEBI" id="CHEBI:15378"/>
        <dbReference type="ChEBI" id="CHEBI:16521"/>
        <dbReference type="ChEBI" id="CHEBI:28113"/>
        <dbReference type="ChEBI" id="CHEBI:57783"/>
        <dbReference type="ChEBI" id="CHEBI:58349"/>
    </reaction>
    <physiologicalReaction direction="left-to-right" evidence="21">
        <dbReference type="Rhea" id="RHEA:33920"/>
    </physiologicalReaction>
</comment>
<keyword evidence="8" id="KW-0285">Flavoprotein</keyword>
<evidence type="ECO:0000256" key="22">
    <source>
        <dbReference type="ARBA" id="ARBA00052927"/>
    </source>
</evidence>
<comment type="cofactor">
    <cofactor evidence="1">
        <name>FAD</name>
        <dbReference type="ChEBI" id="CHEBI:57692"/>
    </cofactor>
</comment>
<keyword evidence="20" id="KW-0753">Steroid metabolism</keyword>
<comment type="caution">
    <text evidence="28">The sequence shown here is derived from an EMBL/GenBank/DDBJ whole genome shotgun (WGS) entry which is preliminary data.</text>
</comment>
<evidence type="ECO:0000256" key="4">
    <source>
        <dbReference type="ARBA" id="ARBA00012405"/>
    </source>
</evidence>
<evidence type="ECO:0000256" key="18">
    <source>
        <dbReference type="ARBA" id="ARBA00023136"/>
    </source>
</evidence>
<keyword evidence="15" id="KW-0560">Oxidoreductase</keyword>
<evidence type="ECO:0000256" key="15">
    <source>
        <dbReference type="ARBA" id="ARBA00023002"/>
    </source>
</evidence>
<evidence type="ECO:0000256" key="26">
    <source>
        <dbReference type="SAM" id="Phobius"/>
    </source>
</evidence>
<keyword evidence="10" id="KW-0732">Signal</keyword>
<dbReference type="PROSITE" id="PS51387">
    <property type="entry name" value="FAD_PCMH"/>
    <property type="match status" value="1"/>
</dbReference>
<evidence type="ECO:0000259" key="27">
    <source>
        <dbReference type="PROSITE" id="PS51387"/>
    </source>
</evidence>
<evidence type="ECO:0000256" key="12">
    <source>
        <dbReference type="ARBA" id="ARBA00022827"/>
    </source>
</evidence>
<protein>
    <recommendedName>
        <fullName evidence="5">Delta(24)-sterol reductase</fullName>
        <ecNumber evidence="4">1.3.1.72</ecNumber>
    </recommendedName>
    <alternativeName>
        <fullName evidence="24">24-dehydrocholesterol reductase</fullName>
    </alternativeName>
    <alternativeName>
        <fullName evidence="25">3-beta-hydroxysterol Delta-24-reductase</fullName>
    </alternativeName>
</protein>